<keyword evidence="5" id="KW-0342">GTP-binding</keyword>
<dbReference type="KEGG" id="scor:J3U87_10955"/>
<sequence length="624" mass="70409">MTASVLIATAGHVDHGKSSLVQTLTGIDPDRWAEEKNRGITIDLGYAHLNHAGRTYSFVDVPGHEKFIHNMLSGIGSIDAVLLVIAADESIMPQTEEHATALHYLGVTQVHVIISKVDLVDAEMLSLLHLELDEWLARFGWEKARRVPFSTRQPETRSSVCELLTELTERRAESRGPARLSIDRVFAATGSGTVVTGTVERGSLKRETWVLLEPDDRKARIRQIQIHGSETHEAGPHTRAALNLTGIHYKSIKRGHLVFSDCAPPSSRRIWVRLTRFDPDWAPSPKHHFHLHHLAAHLKGRLLWCEGDWAALETREPYPFWALDRGLIRDGSPLQLVAGFEVIHPNPASLKRRKAVAWLSALPQPLDLHSWQQAYLESYRDPISLNEITAIGGMPPTLAEGVVLIGEDLVISAVAARQALDRLIAAVTSGHQAAPYKPWLPVPEIKAGLPTHTHAEIMWRYTLERAITDEVLEISTNRLRRKDYRPIWKPRDLELLRRFMTPFDRQGGWLDAREWGPERKGLAAMEQWLTSERCFINLSPDLLVHFKRLNAIAAHLVASHGREGFSIQDLKTELGLSRKHAIPLLEWLDHAKITRREGDRRHLVSREIEPLVCDLTLPEPFADL</sequence>
<dbReference type="CDD" id="cd04171">
    <property type="entry name" value="SelB"/>
    <property type="match status" value="1"/>
</dbReference>
<dbReference type="Gene3D" id="2.40.30.10">
    <property type="entry name" value="Translation factors"/>
    <property type="match status" value="1"/>
</dbReference>
<dbReference type="InterPro" id="IPR057335">
    <property type="entry name" value="Beta-barrel_SelB"/>
</dbReference>
<dbReference type="Pfam" id="PF25461">
    <property type="entry name" value="Beta-barrel_SelB"/>
    <property type="match status" value="1"/>
</dbReference>
<keyword evidence="3" id="KW-0963">Cytoplasm</keyword>
<dbReference type="GO" id="GO:0005829">
    <property type="term" value="C:cytosol"/>
    <property type="evidence" value="ECO:0007669"/>
    <property type="project" value="TreeGrafter"/>
</dbReference>
<dbReference type="InterPro" id="IPR036390">
    <property type="entry name" value="WH_DNA-bd_sf"/>
</dbReference>
<name>A0A8A4TU29_SULCO</name>
<evidence type="ECO:0000313" key="9">
    <source>
        <dbReference type="EMBL" id="QTD52973.1"/>
    </source>
</evidence>
<dbReference type="PROSITE" id="PS00301">
    <property type="entry name" value="G_TR_1"/>
    <property type="match status" value="1"/>
</dbReference>
<organism evidence="9 10">
    <name type="scientific">Sulfidibacter corallicola</name>
    <dbReference type="NCBI Taxonomy" id="2818388"/>
    <lineage>
        <taxon>Bacteria</taxon>
        <taxon>Pseudomonadati</taxon>
        <taxon>Acidobacteriota</taxon>
        <taxon>Holophagae</taxon>
        <taxon>Acanthopleuribacterales</taxon>
        <taxon>Acanthopleuribacteraceae</taxon>
        <taxon>Sulfidibacter</taxon>
    </lineage>
</organism>
<dbReference type="InterPro" id="IPR031157">
    <property type="entry name" value="G_TR_CS"/>
</dbReference>
<dbReference type="GO" id="GO:0005525">
    <property type="term" value="F:GTP binding"/>
    <property type="evidence" value="ECO:0007669"/>
    <property type="project" value="UniProtKB-KW"/>
</dbReference>
<dbReference type="InterPro" id="IPR009000">
    <property type="entry name" value="Transl_B-barrel_sf"/>
</dbReference>
<evidence type="ECO:0000259" key="8">
    <source>
        <dbReference type="PROSITE" id="PS51722"/>
    </source>
</evidence>
<dbReference type="GO" id="GO:0003924">
    <property type="term" value="F:GTPase activity"/>
    <property type="evidence" value="ECO:0007669"/>
    <property type="project" value="InterPro"/>
</dbReference>
<evidence type="ECO:0000256" key="5">
    <source>
        <dbReference type="ARBA" id="ARBA00023134"/>
    </source>
</evidence>
<keyword evidence="10" id="KW-1185">Reference proteome</keyword>
<gene>
    <name evidence="9" type="primary">selB</name>
    <name evidence="9" type="ORF">J3U87_10955</name>
</gene>
<comment type="function">
    <text evidence="6">Translation factor necessary for the incorporation of selenocysteine into proteins. It probably replaces EF-Tu for the insertion of selenocysteine directed by the UGA codon. SelB binds GTP and GDP.</text>
</comment>
<dbReference type="GO" id="GO:0001514">
    <property type="term" value="P:selenocysteine incorporation"/>
    <property type="evidence" value="ECO:0007669"/>
    <property type="project" value="InterPro"/>
</dbReference>
<dbReference type="SUPFAM" id="SSF52540">
    <property type="entry name" value="P-loop containing nucleoside triphosphate hydrolases"/>
    <property type="match status" value="1"/>
</dbReference>
<evidence type="ECO:0000256" key="6">
    <source>
        <dbReference type="ARBA" id="ARBA00025526"/>
    </source>
</evidence>
<dbReference type="InterPro" id="IPR050055">
    <property type="entry name" value="EF-Tu_GTPase"/>
</dbReference>
<dbReference type="InterPro" id="IPR027417">
    <property type="entry name" value="P-loop_NTPase"/>
</dbReference>
<dbReference type="InterPro" id="IPR004535">
    <property type="entry name" value="Transl_elong_SelB"/>
</dbReference>
<evidence type="ECO:0000256" key="2">
    <source>
        <dbReference type="ARBA" id="ARBA00015953"/>
    </source>
</evidence>
<keyword evidence="4" id="KW-0648">Protein biosynthesis</keyword>
<dbReference type="EMBL" id="CP071793">
    <property type="protein sequence ID" value="QTD52973.1"/>
    <property type="molecule type" value="Genomic_DNA"/>
</dbReference>
<accession>A0A8A4TU29</accession>
<dbReference type="InterPro" id="IPR004161">
    <property type="entry name" value="EFTu-like_2"/>
</dbReference>
<protein>
    <recommendedName>
        <fullName evidence="2">Selenocysteine-specific elongation factor</fullName>
    </recommendedName>
    <alternativeName>
        <fullName evidence="7">SelB translation factor</fullName>
    </alternativeName>
</protein>
<keyword evidence="9" id="KW-0251">Elongation factor</keyword>
<dbReference type="Pfam" id="PF09107">
    <property type="entry name" value="WHD_3rd_SelB"/>
    <property type="match status" value="1"/>
</dbReference>
<keyword evidence="5" id="KW-0547">Nucleotide-binding</keyword>
<feature type="domain" description="Tr-type G" evidence="8">
    <location>
        <begin position="2"/>
        <end position="175"/>
    </location>
</feature>
<dbReference type="Pfam" id="PF00009">
    <property type="entry name" value="GTP_EFTU"/>
    <property type="match status" value="1"/>
</dbReference>
<reference evidence="9" key="1">
    <citation type="submission" date="2021-03" db="EMBL/GenBank/DDBJ databases">
        <title>Acanthopleuribacteraceae sp. M133.</title>
        <authorList>
            <person name="Wang G."/>
        </authorList>
    </citation>
    <scope>NUCLEOTIDE SEQUENCE</scope>
    <source>
        <strain evidence="9">M133</strain>
    </source>
</reference>
<dbReference type="SUPFAM" id="SSF50447">
    <property type="entry name" value="Translation proteins"/>
    <property type="match status" value="1"/>
</dbReference>
<evidence type="ECO:0000256" key="3">
    <source>
        <dbReference type="ARBA" id="ARBA00022490"/>
    </source>
</evidence>
<evidence type="ECO:0000313" key="10">
    <source>
        <dbReference type="Proteomes" id="UP000663929"/>
    </source>
</evidence>
<proteinExistence type="predicted"/>
<comment type="subcellular location">
    <subcellularLocation>
        <location evidence="1">Cytoplasm</location>
    </subcellularLocation>
</comment>
<dbReference type="RefSeq" id="WP_237383072.1">
    <property type="nucleotide sequence ID" value="NZ_CP071793.1"/>
</dbReference>
<dbReference type="Pfam" id="PF03144">
    <property type="entry name" value="GTP_EFTU_D2"/>
    <property type="match status" value="1"/>
</dbReference>
<dbReference type="InterPro" id="IPR036388">
    <property type="entry name" value="WH-like_DNA-bd_sf"/>
</dbReference>
<dbReference type="Gene3D" id="1.10.10.10">
    <property type="entry name" value="Winged helix-like DNA-binding domain superfamily/Winged helix DNA-binding domain"/>
    <property type="match status" value="1"/>
</dbReference>
<dbReference type="AlphaFoldDB" id="A0A8A4TU29"/>
<evidence type="ECO:0000256" key="4">
    <source>
        <dbReference type="ARBA" id="ARBA00022917"/>
    </source>
</evidence>
<dbReference type="GO" id="GO:0003723">
    <property type="term" value="F:RNA binding"/>
    <property type="evidence" value="ECO:0007669"/>
    <property type="project" value="InterPro"/>
</dbReference>
<dbReference type="PANTHER" id="PTHR43721">
    <property type="entry name" value="ELONGATION FACTOR TU-RELATED"/>
    <property type="match status" value="1"/>
</dbReference>
<dbReference type="GO" id="GO:0003746">
    <property type="term" value="F:translation elongation factor activity"/>
    <property type="evidence" value="ECO:0007669"/>
    <property type="project" value="UniProtKB-KW"/>
</dbReference>
<evidence type="ECO:0000256" key="1">
    <source>
        <dbReference type="ARBA" id="ARBA00004496"/>
    </source>
</evidence>
<dbReference type="Proteomes" id="UP000663929">
    <property type="component" value="Chromosome"/>
</dbReference>
<dbReference type="PANTHER" id="PTHR43721:SF22">
    <property type="entry name" value="ELONGATION FACTOR TU, MITOCHONDRIAL"/>
    <property type="match status" value="1"/>
</dbReference>
<dbReference type="Gene3D" id="3.40.50.300">
    <property type="entry name" value="P-loop containing nucleotide triphosphate hydrolases"/>
    <property type="match status" value="1"/>
</dbReference>
<evidence type="ECO:0000256" key="7">
    <source>
        <dbReference type="ARBA" id="ARBA00031615"/>
    </source>
</evidence>
<dbReference type="PROSITE" id="PS51722">
    <property type="entry name" value="G_TR_2"/>
    <property type="match status" value="1"/>
</dbReference>
<dbReference type="NCBIfam" id="TIGR00475">
    <property type="entry name" value="selB"/>
    <property type="match status" value="1"/>
</dbReference>
<dbReference type="InterPro" id="IPR000795">
    <property type="entry name" value="T_Tr_GTP-bd_dom"/>
</dbReference>
<dbReference type="SUPFAM" id="SSF46785">
    <property type="entry name" value="Winged helix' DNA-binding domain"/>
    <property type="match status" value="1"/>
</dbReference>
<dbReference type="InterPro" id="IPR015191">
    <property type="entry name" value="SelB_WHD4"/>
</dbReference>